<dbReference type="Pfam" id="PF07714">
    <property type="entry name" value="PK_Tyr_Ser-Thr"/>
    <property type="match status" value="1"/>
</dbReference>
<evidence type="ECO:0000256" key="1">
    <source>
        <dbReference type="SAM" id="Phobius"/>
    </source>
</evidence>
<dbReference type="EMBL" id="JAVXUP010000071">
    <property type="protein sequence ID" value="KAK3039728.1"/>
    <property type="molecule type" value="Genomic_DNA"/>
</dbReference>
<sequence>MRHEVPGLVGFRVAEARVVVEVLKTGDSSAVVVVVEQLINLTFHFKFHVIAGGRSNKSRTIIIIAIPAASSVLIVIFICLLLSLWKKKQNINGRTQNGQEIAVKRLSKNSRQGELEFKNELLLLAKLEHKNLVRLLGFCLEKRERLLIYELVPNASLDKFLFGMAWKRWREGAGSSLIDPALRTHSGSIQNILRCIHIGLLCVQENVASRPTMASVVLMLNSFSITLSVPSEPAFFMHSSINPEFPLWEYSSGANDSNQSTSKYAHFSNNEASISDLHPR</sequence>
<dbReference type="SMART" id="SM00219">
    <property type="entry name" value="TyrKc"/>
    <property type="match status" value="1"/>
</dbReference>
<keyword evidence="4" id="KW-1185">Reference proteome</keyword>
<comment type="caution">
    <text evidence="3">The sequence shown here is derived from an EMBL/GenBank/DDBJ whole genome shotgun (WGS) entry which is preliminary data.</text>
</comment>
<organism evidence="3 4">
    <name type="scientific">Escallonia herrerae</name>
    <dbReference type="NCBI Taxonomy" id="1293975"/>
    <lineage>
        <taxon>Eukaryota</taxon>
        <taxon>Viridiplantae</taxon>
        <taxon>Streptophyta</taxon>
        <taxon>Embryophyta</taxon>
        <taxon>Tracheophyta</taxon>
        <taxon>Spermatophyta</taxon>
        <taxon>Magnoliopsida</taxon>
        <taxon>eudicotyledons</taxon>
        <taxon>Gunneridae</taxon>
        <taxon>Pentapetalae</taxon>
        <taxon>asterids</taxon>
        <taxon>campanulids</taxon>
        <taxon>Escalloniales</taxon>
        <taxon>Escalloniaceae</taxon>
        <taxon>Escallonia</taxon>
    </lineage>
</organism>
<dbReference type="FunFam" id="3.30.200.20:FF:001120">
    <property type="entry name" value="Putative DUF26-domain receptor-like protein kinase family protein"/>
    <property type="match status" value="1"/>
</dbReference>
<keyword evidence="1" id="KW-0812">Transmembrane</keyword>
<dbReference type="PANTHER" id="PTHR27006:SF634">
    <property type="entry name" value="RECEPTOR-LIKE SERINE_THREONINE-PROTEIN KINASE"/>
    <property type="match status" value="1"/>
</dbReference>
<evidence type="ECO:0000259" key="2">
    <source>
        <dbReference type="PROSITE" id="PS50011"/>
    </source>
</evidence>
<proteinExistence type="predicted"/>
<feature type="transmembrane region" description="Helical" evidence="1">
    <location>
        <begin position="61"/>
        <end position="85"/>
    </location>
</feature>
<accession>A0AA88XAA6</accession>
<dbReference type="AlphaFoldDB" id="A0AA88XAA6"/>
<dbReference type="GO" id="GO:0004713">
    <property type="term" value="F:protein tyrosine kinase activity"/>
    <property type="evidence" value="ECO:0007669"/>
    <property type="project" value="InterPro"/>
</dbReference>
<dbReference type="Gene3D" id="3.30.200.20">
    <property type="entry name" value="Phosphorylase Kinase, domain 1"/>
    <property type="match status" value="1"/>
</dbReference>
<dbReference type="SUPFAM" id="SSF56112">
    <property type="entry name" value="Protein kinase-like (PK-like)"/>
    <property type="match status" value="1"/>
</dbReference>
<dbReference type="GO" id="GO:0005524">
    <property type="term" value="F:ATP binding"/>
    <property type="evidence" value="ECO:0007669"/>
    <property type="project" value="InterPro"/>
</dbReference>
<dbReference type="InterPro" id="IPR001245">
    <property type="entry name" value="Ser-Thr/Tyr_kinase_cat_dom"/>
</dbReference>
<dbReference type="PROSITE" id="PS50011">
    <property type="entry name" value="PROTEIN_KINASE_DOM"/>
    <property type="match status" value="1"/>
</dbReference>
<keyword evidence="1" id="KW-0472">Membrane</keyword>
<evidence type="ECO:0000313" key="3">
    <source>
        <dbReference type="EMBL" id="KAK3039728.1"/>
    </source>
</evidence>
<gene>
    <name evidence="3" type="ORF">RJ639_027069</name>
</gene>
<dbReference type="InterPro" id="IPR020635">
    <property type="entry name" value="Tyr_kinase_cat_dom"/>
</dbReference>
<dbReference type="InterPro" id="IPR011009">
    <property type="entry name" value="Kinase-like_dom_sf"/>
</dbReference>
<dbReference type="PANTHER" id="PTHR27006">
    <property type="entry name" value="PROMASTIGOTE SURFACE ANTIGEN PROTEIN PSA"/>
    <property type="match status" value="1"/>
</dbReference>
<reference evidence="3" key="1">
    <citation type="submission" date="2022-12" db="EMBL/GenBank/DDBJ databases">
        <title>Draft genome assemblies for two species of Escallonia (Escalloniales).</title>
        <authorList>
            <person name="Chanderbali A."/>
            <person name="Dervinis C."/>
            <person name="Anghel I."/>
            <person name="Soltis D."/>
            <person name="Soltis P."/>
            <person name="Zapata F."/>
        </authorList>
    </citation>
    <scope>NUCLEOTIDE SEQUENCE</scope>
    <source>
        <strain evidence="3">UCBG64.0493</strain>
        <tissue evidence="3">Leaf</tissue>
    </source>
</reference>
<evidence type="ECO:0000313" key="4">
    <source>
        <dbReference type="Proteomes" id="UP001188597"/>
    </source>
</evidence>
<dbReference type="InterPro" id="IPR000719">
    <property type="entry name" value="Prot_kinase_dom"/>
</dbReference>
<keyword evidence="1" id="KW-1133">Transmembrane helix</keyword>
<feature type="domain" description="Protein kinase" evidence="2">
    <location>
        <begin position="17"/>
        <end position="280"/>
    </location>
</feature>
<name>A0AA88XAA6_9ASTE</name>
<protein>
    <recommendedName>
        <fullName evidence="2">Protein kinase domain-containing protein</fullName>
    </recommendedName>
</protein>
<dbReference type="Proteomes" id="UP001188597">
    <property type="component" value="Unassembled WGS sequence"/>
</dbReference>